<feature type="transmembrane region" description="Helical" evidence="1">
    <location>
        <begin position="128"/>
        <end position="151"/>
    </location>
</feature>
<organism evidence="3">
    <name type="scientific">Kitasatospora sp. CMC57</name>
    <dbReference type="NCBI Taxonomy" id="3231513"/>
    <lineage>
        <taxon>Bacteria</taxon>
        <taxon>Bacillati</taxon>
        <taxon>Actinomycetota</taxon>
        <taxon>Actinomycetes</taxon>
        <taxon>Kitasatosporales</taxon>
        <taxon>Streptomycetaceae</taxon>
        <taxon>Kitasatospora</taxon>
    </lineage>
</organism>
<evidence type="ECO:0000256" key="1">
    <source>
        <dbReference type="SAM" id="Phobius"/>
    </source>
</evidence>
<keyword evidence="1" id="KW-1133">Transmembrane helix</keyword>
<gene>
    <name evidence="3" type="ORF">KCMC57_62480</name>
</gene>
<feature type="transmembrane region" description="Helical" evidence="1">
    <location>
        <begin position="43"/>
        <end position="60"/>
    </location>
</feature>
<feature type="transmembrane region" description="Helical" evidence="1">
    <location>
        <begin position="12"/>
        <end position="36"/>
    </location>
</feature>
<dbReference type="InterPro" id="IPR019251">
    <property type="entry name" value="DUF2231_TM"/>
</dbReference>
<dbReference type="RefSeq" id="WP_407991932.1">
    <property type="nucleotide sequence ID" value="NZ_AP035881.2"/>
</dbReference>
<proteinExistence type="predicted"/>
<keyword evidence="1" id="KW-0812">Transmembrane</keyword>
<reference evidence="3" key="1">
    <citation type="submission" date="2024-07" db="EMBL/GenBank/DDBJ databases">
        <title>Complete genome sequences of cellulolytic bacteria, Kitasatospora sp. CMC57 and Streptomyces sp. CMC78, isolated from Japanese agricultural soil.</title>
        <authorList>
            <person name="Hashimoto T."/>
            <person name="Ito M."/>
            <person name="Iwamoto M."/>
            <person name="Fukahori D."/>
            <person name="Shoda T."/>
            <person name="Sakoda M."/>
            <person name="Morohoshi T."/>
            <person name="Mitsuboshi M."/>
            <person name="Nishizawa T."/>
        </authorList>
    </citation>
    <scope>NUCLEOTIDE SEQUENCE</scope>
    <source>
        <strain evidence="3">CMC57</strain>
    </source>
</reference>
<keyword evidence="1" id="KW-0472">Membrane</keyword>
<accession>A0AB33K6P5</accession>
<evidence type="ECO:0000313" key="3">
    <source>
        <dbReference type="EMBL" id="BFP49880.1"/>
    </source>
</evidence>
<protein>
    <recommendedName>
        <fullName evidence="2">DUF2231 domain-containing protein</fullName>
    </recommendedName>
</protein>
<sequence>MGLTTFNGVPVHVLLVHAVVVLVPLTALALVACSLWPAVLRRFGLALPLLALVSLGFVPLTTDAGEWLAEHVRENALVERHTEMGEDLLPWAVGLFALAALLGWVTWRPERSPVWLSAVARQTTGRTAVRVKAAVVVLAVLLGTGAVVQVYRIGDSGAQATWQGVTTATMNGTGARTNDR</sequence>
<feature type="transmembrane region" description="Helical" evidence="1">
    <location>
        <begin position="88"/>
        <end position="107"/>
    </location>
</feature>
<feature type="domain" description="DUF2231" evidence="2">
    <location>
        <begin position="8"/>
        <end position="164"/>
    </location>
</feature>
<name>A0AB33K6P5_9ACTN</name>
<dbReference type="AlphaFoldDB" id="A0AB33K6P5"/>
<dbReference type="Pfam" id="PF09990">
    <property type="entry name" value="DUF2231"/>
    <property type="match status" value="1"/>
</dbReference>
<dbReference type="EMBL" id="AP035881">
    <property type="protein sequence ID" value="BFP49880.1"/>
    <property type="molecule type" value="Genomic_DNA"/>
</dbReference>
<evidence type="ECO:0000259" key="2">
    <source>
        <dbReference type="Pfam" id="PF09990"/>
    </source>
</evidence>